<evidence type="ECO:0000256" key="1">
    <source>
        <dbReference type="ARBA" id="ARBA00004173"/>
    </source>
</evidence>
<gene>
    <name evidence="6" type="ORF">LSAA_2926</name>
</gene>
<evidence type="ECO:0000259" key="5">
    <source>
        <dbReference type="Pfam" id="PF08547"/>
    </source>
</evidence>
<comment type="similarity">
    <text evidence="2">Belongs to the CIA30 family.</text>
</comment>
<dbReference type="GO" id="GO:0006120">
    <property type="term" value="P:mitochondrial electron transport, NADH to ubiquinone"/>
    <property type="evidence" value="ECO:0007669"/>
    <property type="project" value="TreeGrafter"/>
</dbReference>
<comment type="subcellular location">
    <subcellularLocation>
        <location evidence="1">Mitochondrion</location>
    </subcellularLocation>
</comment>
<keyword evidence="3" id="KW-0496">Mitochondrion</keyword>
<dbReference type="SUPFAM" id="SSF49785">
    <property type="entry name" value="Galactose-binding domain-like"/>
    <property type="match status" value="1"/>
</dbReference>
<dbReference type="GO" id="GO:0032981">
    <property type="term" value="P:mitochondrial respiratory chain complex I assembly"/>
    <property type="evidence" value="ECO:0007669"/>
    <property type="project" value="TreeGrafter"/>
</dbReference>
<dbReference type="GO" id="GO:0005739">
    <property type="term" value="C:mitochondrion"/>
    <property type="evidence" value="ECO:0007669"/>
    <property type="project" value="UniProtKB-SubCell"/>
</dbReference>
<proteinExistence type="inferred from homology"/>
<dbReference type="AlphaFoldDB" id="A0A7R8CF02"/>
<feature type="domain" description="NADH:ubiquinone oxidoreductase intermediate-associated protein 30" evidence="5">
    <location>
        <begin position="104"/>
        <end position="235"/>
    </location>
</feature>
<dbReference type="EMBL" id="HG994590">
    <property type="protein sequence ID" value="CAF2801280.1"/>
    <property type="molecule type" value="Genomic_DNA"/>
</dbReference>
<keyword evidence="4" id="KW-0143">Chaperone</keyword>
<evidence type="ECO:0000313" key="6">
    <source>
        <dbReference type="EMBL" id="CAF2801280.1"/>
    </source>
</evidence>
<evidence type="ECO:0000256" key="2">
    <source>
        <dbReference type="ARBA" id="ARBA00007884"/>
    </source>
</evidence>
<dbReference type="PANTHER" id="PTHR13194:SF18">
    <property type="entry name" value="COMPLEX I INTERMEDIATE-ASSOCIATED PROTEIN 30, MITOCHONDRIAL"/>
    <property type="match status" value="1"/>
</dbReference>
<accession>A0A7R8CF02</accession>
<dbReference type="OrthoDB" id="42561at2759"/>
<dbReference type="GO" id="GO:0051082">
    <property type="term" value="F:unfolded protein binding"/>
    <property type="evidence" value="ECO:0007669"/>
    <property type="project" value="TreeGrafter"/>
</dbReference>
<dbReference type="InterPro" id="IPR008979">
    <property type="entry name" value="Galactose-bd-like_sf"/>
</dbReference>
<keyword evidence="7" id="KW-1185">Reference proteome</keyword>
<dbReference type="Proteomes" id="UP000675881">
    <property type="component" value="Chromosome 11"/>
</dbReference>
<dbReference type="InterPro" id="IPR013857">
    <property type="entry name" value="NADH-UbQ_OxRdtase-assoc_prot30"/>
</dbReference>
<reference evidence="6" key="1">
    <citation type="submission" date="2021-02" db="EMBL/GenBank/DDBJ databases">
        <authorList>
            <person name="Bekaert M."/>
        </authorList>
    </citation>
    <scope>NUCLEOTIDE SEQUENCE</scope>
    <source>
        <strain evidence="6">IoA-00</strain>
    </source>
</reference>
<protein>
    <submittedName>
        <fullName evidence="6">NDUFAF1</fullName>
    </submittedName>
</protein>
<evidence type="ECO:0000313" key="7">
    <source>
        <dbReference type="Proteomes" id="UP000675881"/>
    </source>
</evidence>
<name>A0A7R8CF02_LEPSM</name>
<dbReference type="InterPro" id="IPR039131">
    <property type="entry name" value="NDUFAF1"/>
</dbReference>
<evidence type="ECO:0000256" key="3">
    <source>
        <dbReference type="ARBA" id="ARBA00023128"/>
    </source>
</evidence>
<organism evidence="6 7">
    <name type="scientific">Lepeophtheirus salmonis</name>
    <name type="common">Salmon louse</name>
    <name type="synonym">Caligus salmonis</name>
    <dbReference type="NCBI Taxonomy" id="72036"/>
    <lineage>
        <taxon>Eukaryota</taxon>
        <taxon>Metazoa</taxon>
        <taxon>Ecdysozoa</taxon>
        <taxon>Arthropoda</taxon>
        <taxon>Crustacea</taxon>
        <taxon>Multicrustacea</taxon>
        <taxon>Hexanauplia</taxon>
        <taxon>Copepoda</taxon>
        <taxon>Siphonostomatoida</taxon>
        <taxon>Caligidae</taxon>
        <taxon>Lepeophtheirus</taxon>
    </lineage>
</organism>
<sequence length="255" mass="29983">MRIRDPQSLKLLPRDSLKNTPTLGERIRRDRNHMFHEYDRKGGYYDGPTGTFRDHIGDPSVKETVVQGAGILKDEILKWKTEMSYNELEEWPKPGDRKYLIHSDKPQESREIVCISDSNWGEGFSSCSMSKNPSTGKHHFTGELSSRVPRDGRTAFAGYVNFSTKKTLKSFFRVKPLEWHLYTHLVLRIRGDGRVYMLNVNTWEEYDIAWQDLYTYPLYTRGGPYWQEVKIPFFQIHIYSSWCPSRQSNSSYKEH</sequence>
<dbReference type="PANTHER" id="PTHR13194">
    <property type="entry name" value="COMPLEX I INTERMEDIATE-ASSOCIATED PROTEIN 30"/>
    <property type="match status" value="1"/>
</dbReference>
<dbReference type="Pfam" id="PF08547">
    <property type="entry name" value="CIA30"/>
    <property type="match status" value="1"/>
</dbReference>
<evidence type="ECO:0000256" key="4">
    <source>
        <dbReference type="ARBA" id="ARBA00023186"/>
    </source>
</evidence>